<evidence type="ECO:0000313" key="4">
    <source>
        <dbReference type="EMBL" id="MDG2990320.1"/>
    </source>
</evidence>
<dbReference type="SUPFAM" id="SSF56300">
    <property type="entry name" value="Metallo-dependent phosphatases"/>
    <property type="match status" value="1"/>
</dbReference>
<feature type="compositionally biased region" description="Polar residues" evidence="2">
    <location>
        <begin position="208"/>
        <end position="217"/>
    </location>
</feature>
<dbReference type="PANTHER" id="PTHR33393">
    <property type="entry name" value="POLYGLUTAMINE SYNTHESIS ACCESSORY PROTEIN RV0574C-RELATED"/>
    <property type="match status" value="1"/>
</dbReference>
<dbReference type="Gene3D" id="3.60.21.10">
    <property type="match status" value="1"/>
</dbReference>
<sequence>MQATIQDLWLQARLGHPGAIAHLMNRNLQIKGIRAQARRQGSCLQIMLESARSLPPDACLQYILRGLKRLDPDGIISIRVHGRLQGDDWPEWTKNLDLKSVLPQSMVDTTISTALATPQSALNPAKTLAAETVTPQLSPPAAIAPEITSGPATPADPALSSPSPNATRTTPQRSSTVALGLFAVASAGVLGWQWYAQNLLTEPVPALPSNQEQSSPDANPLSPVPESLPGLIDQNQAPAMRRIRIKSVGDMVPGTNFPNNRLPEDPHRLFEAIKPYLQGADILLGNYESTLTDHPHPFKDTSRGMTFAFRSPPSYAKLFREVGFNILNIANNHSYDFNEQGFQDTMRHIREAGMEVVGDENQIVYMEANGVKTAFIGFATYPGQNQVQDLKGGAALVQQAKKNADVVVVTFHAGAEGSDAIHTRNQTEYFYGENRGNIVQFSRVMIDHGADLVIGHGPHVPRALELYKGRLIAYSLGNFIGYKTLGTAGVLGKSLILDVELDGSGRFIDGKIIPVRLDNQGIPRLDNDFASVQLIRRLTATDFPATPLEIDRLGQIISSEEQQEEVRQSQ</sequence>
<dbReference type="InterPro" id="IPR052169">
    <property type="entry name" value="CW_Biosynth-Accessory"/>
</dbReference>
<dbReference type="Pfam" id="PF09587">
    <property type="entry name" value="PGA_cap"/>
    <property type="match status" value="1"/>
</dbReference>
<evidence type="ECO:0000256" key="2">
    <source>
        <dbReference type="SAM" id="MobiDB-lite"/>
    </source>
</evidence>
<feature type="region of interest" description="Disordered" evidence="2">
    <location>
        <begin position="141"/>
        <end position="172"/>
    </location>
</feature>
<evidence type="ECO:0000256" key="1">
    <source>
        <dbReference type="ARBA" id="ARBA00005662"/>
    </source>
</evidence>
<organism evidence="4 5">
    <name type="scientific">Candidatus Synechococcus calcipolaris G9</name>
    <dbReference type="NCBI Taxonomy" id="1497997"/>
    <lineage>
        <taxon>Bacteria</taxon>
        <taxon>Bacillati</taxon>
        <taxon>Cyanobacteriota</taxon>
        <taxon>Cyanophyceae</taxon>
        <taxon>Synechococcales</taxon>
        <taxon>Synechococcaceae</taxon>
        <taxon>Synechococcus</taxon>
    </lineage>
</organism>
<feature type="region of interest" description="Disordered" evidence="2">
    <location>
        <begin position="206"/>
        <end position="232"/>
    </location>
</feature>
<evidence type="ECO:0000259" key="3">
    <source>
        <dbReference type="SMART" id="SM00854"/>
    </source>
</evidence>
<dbReference type="SMART" id="SM00854">
    <property type="entry name" value="PGA_cap"/>
    <property type="match status" value="1"/>
</dbReference>
<dbReference type="InterPro" id="IPR019079">
    <property type="entry name" value="Capsule_synth_CapA"/>
</dbReference>
<dbReference type="CDD" id="cd07381">
    <property type="entry name" value="MPP_CapA"/>
    <property type="match status" value="1"/>
</dbReference>
<comment type="caution">
    <text evidence="4">The sequence shown here is derived from an EMBL/GenBank/DDBJ whole genome shotgun (WGS) entry which is preliminary data.</text>
</comment>
<dbReference type="Proteomes" id="UP001154265">
    <property type="component" value="Unassembled WGS sequence"/>
</dbReference>
<dbReference type="RefSeq" id="WP_277866233.1">
    <property type="nucleotide sequence ID" value="NZ_JAKKUT010000002.1"/>
</dbReference>
<feature type="compositionally biased region" description="Polar residues" evidence="2">
    <location>
        <begin position="160"/>
        <end position="172"/>
    </location>
</feature>
<protein>
    <submittedName>
        <fullName evidence="4">CapA family protein</fullName>
    </submittedName>
</protein>
<proteinExistence type="inferred from homology"/>
<name>A0ABT6EYY8_9SYNE</name>
<comment type="similarity">
    <text evidence="1">Belongs to the CapA family.</text>
</comment>
<evidence type="ECO:0000313" key="5">
    <source>
        <dbReference type="Proteomes" id="UP001154265"/>
    </source>
</evidence>
<dbReference type="EMBL" id="JAKKUT010000002">
    <property type="protein sequence ID" value="MDG2990320.1"/>
    <property type="molecule type" value="Genomic_DNA"/>
</dbReference>
<accession>A0ABT6EYY8</accession>
<reference evidence="4" key="1">
    <citation type="journal article" date="2022" name="Genome Biol. Evol.">
        <title>A New Gene Family Diagnostic for Intracellular Biomineralization of Amorphous Ca Carbonates by Cyanobacteria.</title>
        <authorList>
            <person name="Benzerara K."/>
            <person name="Duprat E."/>
            <person name="Bitard-Feildel T."/>
            <person name="Caumes G."/>
            <person name="Cassier-Chauvat C."/>
            <person name="Chauvat F."/>
            <person name="Dezi M."/>
            <person name="Diop S.I."/>
            <person name="Gaschignard G."/>
            <person name="Gorgen S."/>
            <person name="Gugger M."/>
            <person name="Lopez-Garcia P."/>
            <person name="Millet M."/>
            <person name="Skouri-Panet F."/>
            <person name="Moreira D."/>
            <person name="Callebaut I."/>
        </authorList>
    </citation>
    <scope>NUCLEOTIDE SEQUENCE</scope>
    <source>
        <strain evidence="4">G9</strain>
    </source>
</reference>
<dbReference type="InterPro" id="IPR029052">
    <property type="entry name" value="Metallo-depent_PP-like"/>
</dbReference>
<feature type="domain" description="Capsule synthesis protein CapA" evidence="3">
    <location>
        <begin position="244"/>
        <end position="483"/>
    </location>
</feature>
<gene>
    <name evidence="4" type="ORF">L3556_05125</name>
</gene>
<dbReference type="PANTHER" id="PTHR33393:SF11">
    <property type="entry name" value="POLYGLUTAMINE SYNTHESIS ACCESSORY PROTEIN RV0574C-RELATED"/>
    <property type="match status" value="1"/>
</dbReference>
<reference evidence="4" key="2">
    <citation type="submission" date="2022-01" db="EMBL/GenBank/DDBJ databases">
        <authorList>
            <person name="Zivanovic Y."/>
            <person name="Moreira D."/>
            <person name="Lopez-Garcia P."/>
        </authorList>
    </citation>
    <scope>NUCLEOTIDE SEQUENCE</scope>
    <source>
        <strain evidence="4">G9</strain>
    </source>
</reference>
<keyword evidence="5" id="KW-1185">Reference proteome</keyword>